<evidence type="ECO:0000313" key="3">
    <source>
        <dbReference type="EMBL" id="NQV64669.1"/>
    </source>
</evidence>
<dbReference type="AlphaFoldDB" id="A0A972VUU2"/>
<dbReference type="Proteomes" id="UP000754644">
    <property type="component" value="Unassembled WGS sequence"/>
</dbReference>
<dbReference type="InterPro" id="IPR013149">
    <property type="entry name" value="ADH-like_C"/>
</dbReference>
<dbReference type="InterPro" id="IPR020843">
    <property type="entry name" value="ER"/>
</dbReference>
<proteinExistence type="predicted"/>
<protein>
    <submittedName>
        <fullName evidence="3">Zinc-binding dehydrogenase</fullName>
    </submittedName>
</protein>
<dbReference type="SUPFAM" id="SSF50129">
    <property type="entry name" value="GroES-like"/>
    <property type="match status" value="1"/>
</dbReference>
<sequence>GAQVEGFQLGDRVMCAGAGGYAEYAIADPVRTHQIPSNAAFGNGMTYAEAACLPVALSTMHDAIVTLGRFQPGQSVLIQGASSGVGIIGLQIARHLGAKLVIGTSTNSARRAQLADYGADLVLDSSVADWHEQVLQATDNRGVDLIVDQVSGGVANNNMRATRVTGTIVNVGRLGGMQAEFNFDLHALRRINYIGATFRTRSREEVALINQLMIQDLQTKLEANDFRIPIDREFPLEAAADAQAYMAANQHFGKILLAVL</sequence>
<reference evidence="3" key="1">
    <citation type="submission" date="2020-05" db="EMBL/GenBank/DDBJ databases">
        <title>Sulfur intermediates as new biogeochemical hubs in an aquatic model microbial ecosystem.</title>
        <authorList>
            <person name="Vigneron A."/>
        </authorList>
    </citation>
    <scope>NUCLEOTIDE SEQUENCE</scope>
    <source>
        <strain evidence="3">Bin.250</strain>
    </source>
</reference>
<dbReference type="SUPFAM" id="SSF51735">
    <property type="entry name" value="NAD(P)-binding Rossmann-fold domains"/>
    <property type="match status" value="1"/>
</dbReference>
<evidence type="ECO:0000313" key="4">
    <source>
        <dbReference type="Proteomes" id="UP000754644"/>
    </source>
</evidence>
<dbReference type="InterPro" id="IPR036291">
    <property type="entry name" value="NAD(P)-bd_dom_sf"/>
</dbReference>
<dbReference type="SMART" id="SM00829">
    <property type="entry name" value="PKS_ER"/>
    <property type="match status" value="1"/>
</dbReference>
<dbReference type="InterPro" id="IPR051603">
    <property type="entry name" value="Zinc-ADH_QOR/CCCR"/>
</dbReference>
<dbReference type="GO" id="GO:0016491">
    <property type="term" value="F:oxidoreductase activity"/>
    <property type="evidence" value="ECO:0007669"/>
    <property type="project" value="InterPro"/>
</dbReference>
<feature type="non-terminal residue" evidence="3">
    <location>
        <position position="1"/>
    </location>
</feature>
<keyword evidence="1" id="KW-0521">NADP</keyword>
<dbReference type="InterPro" id="IPR011032">
    <property type="entry name" value="GroES-like_sf"/>
</dbReference>
<accession>A0A972VUU2</accession>
<dbReference type="PANTHER" id="PTHR44154:SF1">
    <property type="entry name" value="QUINONE OXIDOREDUCTASE"/>
    <property type="match status" value="1"/>
</dbReference>
<dbReference type="Pfam" id="PF00107">
    <property type="entry name" value="ADH_zinc_N"/>
    <property type="match status" value="1"/>
</dbReference>
<name>A0A972VUU2_9GAMM</name>
<feature type="domain" description="Enoyl reductase (ER)" evidence="2">
    <location>
        <begin position="1"/>
        <end position="257"/>
    </location>
</feature>
<dbReference type="Gene3D" id="3.90.180.10">
    <property type="entry name" value="Medium-chain alcohol dehydrogenases, catalytic domain"/>
    <property type="match status" value="1"/>
</dbReference>
<gene>
    <name evidence="3" type="ORF">HQ497_04815</name>
</gene>
<dbReference type="EMBL" id="JABMOJ010000174">
    <property type="protein sequence ID" value="NQV64669.1"/>
    <property type="molecule type" value="Genomic_DNA"/>
</dbReference>
<dbReference type="PANTHER" id="PTHR44154">
    <property type="entry name" value="QUINONE OXIDOREDUCTASE"/>
    <property type="match status" value="1"/>
</dbReference>
<comment type="caution">
    <text evidence="3">The sequence shown here is derived from an EMBL/GenBank/DDBJ whole genome shotgun (WGS) entry which is preliminary data.</text>
</comment>
<evidence type="ECO:0000259" key="2">
    <source>
        <dbReference type="SMART" id="SM00829"/>
    </source>
</evidence>
<dbReference type="Gene3D" id="3.40.50.720">
    <property type="entry name" value="NAD(P)-binding Rossmann-like Domain"/>
    <property type="match status" value="1"/>
</dbReference>
<organism evidence="3 4">
    <name type="scientific">SAR86 cluster bacterium</name>
    <dbReference type="NCBI Taxonomy" id="2030880"/>
    <lineage>
        <taxon>Bacteria</taxon>
        <taxon>Pseudomonadati</taxon>
        <taxon>Pseudomonadota</taxon>
        <taxon>Gammaproteobacteria</taxon>
        <taxon>SAR86 cluster</taxon>
    </lineage>
</organism>
<evidence type="ECO:0000256" key="1">
    <source>
        <dbReference type="ARBA" id="ARBA00022857"/>
    </source>
</evidence>